<sequence>MKNQEMLSISFREYSNESLCIELIDSAFDVVLECTVETNAIDDFEDIREFSERKNDKIRGWHRQNLIVAVDWKNELVLKILKNRDIIQALPIYMEKDEDRILAFFMLTKYGIEQKCQIIDEYTYTRHTEKREGHVFYDSLYTDLIYKTSNGLTDFAVFYFNPDEAGLLYGQTKEKTPEGIRSYLESSMGQILYEYHGAPELIDQKLIRLSSRVVMATEFSK</sequence>
<dbReference type="EMBL" id="JAARUV010000010">
    <property type="protein sequence ID" value="MBC1780551.1"/>
    <property type="molecule type" value="Genomic_DNA"/>
</dbReference>
<dbReference type="RefSeq" id="WP_185495780.1">
    <property type="nucleotide sequence ID" value="NZ_JAARUV010000010.1"/>
</dbReference>
<reference evidence="1 2" key="1">
    <citation type="submission" date="2020-03" db="EMBL/GenBank/DDBJ databases">
        <title>Soil Listeria distribution.</title>
        <authorList>
            <person name="Liao J."/>
            <person name="Wiedmann M."/>
        </authorList>
    </citation>
    <scope>NUCLEOTIDE SEQUENCE [LARGE SCALE GENOMIC DNA]</scope>
    <source>
        <strain evidence="1 2">FSL L7-1017</strain>
    </source>
</reference>
<name>A0A7X1CJX4_9LIST</name>
<proteinExistence type="predicted"/>
<comment type="caution">
    <text evidence="1">The sequence shown here is derived from an EMBL/GenBank/DDBJ whole genome shotgun (WGS) entry which is preliminary data.</text>
</comment>
<evidence type="ECO:0000313" key="1">
    <source>
        <dbReference type="EMBL" id="MBC1780551.1"/>
    </source>
</evidence>
<accession>A0A7X1CJX4</accession>
<protein>
    <submittedName>
        <fullName evidence="1">Uncharacterized protein</fullName>
    </submittedName>
</protein>
<evidence type="ECO:0000313" key="2">
    <source>
        <dbReference type="Proteomes" id="UP000547643"/>
    </source>
</evidence>
<dbReference type="Proteomes" id="UP000547643">
    <property type="component" value="Unassembled WGS sequence"/>
</dbReference>
<gene>
    <name evidence="1" type="ORF">HCA46_17135</name>
</gene>
<organism evidence="1 2">
    <name type="scientific">Listeria booriae</name>
    <dbReference type="NCBI Taxonomy" id="1552123"/>
    <lineage>
        <taxon>Bacteria</taxon>
        <taxon>Bacillati</taxon>
        <taxon>Bacillota</taxon>
        <taxon>Bacilli</taxon>
        <taxon>Bacillales</taxon>
        <taxon>Listeriaceae</taxon>
        <taxon>Listeria</taxon>
    </lineage>
</organism>
<dbReference type="AlphaFoldDB" id="A0A7X1CJX4"/>